<evidence type="ECO:0000313" key="13">
    <source>
        <dbReference type="EMBL" id="TXJ99222.1"/>
    </source>
</evidence>
<comment type="similarity">
    <text evidence="2 8">Belongs to the carbamoyltransferase HypF family.</text>
</comment>
<feature type="active site" evidence="9">
    <location>
        <position position="28"/>
    </location>
</feature>
<dbReference type="GO" id="GO:0008270">
    <property type="term" value="F:zinc ion binding"/>
    <property type="evidence" value="ECO:0007669"/>
    <property type="project" value="UniProtKB-KW"/>
</dbReference>
<dbReference type="PROSITE" id="PS51160">
    <property type="entry name" value="ACYLPHOSPHATASE_3"/>
    <property type="match status" value="1"/>
</dbReference>
<feature type="domain" description="Acylphosphatase-like" evidence="10">
    <location>
        <begin position="13"/>
        <end position="99"/>
    </location>
</feature>
<dbReference type="EMBL" id="VNWL01000030">
    <property type="protein sequence ID" value="TXJ99222.1"/>
    <property type="molecule type" value="Genomic_DNA"/>
</dbReference>
<keyword evidence="9" id="KW-0378">Hydrolase</keyword>
<keyword evidence="6" id="KW-0862">Zinc</keyword>
<dbReference type="NCBIfam" id="TIGR00143">
    <property type="entry name" value="hypF"/>
    <property type="match status" value="1"/>
</dbReference>
<dbReference type="EMBL" id="QXFJ01000031">
    <property type="protein sequence ID" value="RIV67400.1"/>
    <property type="molecule type" value="Genomic_DNA"/>
</dbReference>
<evidence type="ECO:0000256" key="4">
    <source>
        <dbReference type="ARBA" id="ARBA00022723"/>
    </source>
</evidence>
<reference evidence="12 14" key="1">
    <citation type="submission" date="2018-08" db="EMBL/GenBank/DDBJ databases">
        <title>Proposal of Muricauda 72 sp.nov. and Muricauda NH166 sp.nov., isolated from seawater.</title>
        <authorList>
            <person name="Cheng H."/>
            <person name="Wu Y.-H."/>
            <person name="Guo L.-L."/>
            <person name="Xu X.-W."/>
        </authorList>
    </citation>
    <scope>NUCLEOTIDE SEQUENCE [LARGE SCALE GENOMIC DNA]</scope>
    <source>
        <strain evidence="12 14">NH166</strain>
    </source>
</reference>
<feature type="domain" description="YrdC-like" evidence="11">
    <location>
        <begin position="209"/>
        <end position="398"/>
    </location>
</feature>
<protein>
    <recommendedName>
        <fullName evidence="8">Carbamoyltransferase</fullName>
        <ecNumber evidence="8">6.2.-.-</ecNumber>
    </recommendedName>
</protein>
<evidence type="ECO:0000256" key="2">
    <source>
        <dbReference type="ARBA" id="ARBA00008097"/>
    </source>
</evidence>
<keyword evidence="5" id="KW-0863">Zinc-finger</keyword>
<dbReference type="GO" id="GO:0003725">
    <property type="term" value="F:double-stranded RNA binding"/>
    <property type="evidence" value="ECO:0007669"/>
    <property type="project" value="InterPro"/>
</dbReference>
<dbReference type="InterPro" id="IPR006070">
    <property type="entry name" value="Sua5-like_dom"/>
</dbReference>
<dbReference type="UniPathway" id="UPA00335"/>
<dbReference type="AlphaFoldDB" id="A0A418N247"/>
<dbReference type="OrthoDB" id="9808093at2"/>
<dbReference type="Gene3D" id="3.90.870.50">
    <property type="match status" value="1"/>
</dbReference>
<feature type="active site" evidence="9">
    <location>
        <position position="46"/>
    </location>
</feature>
<dbReference type="Gene3D" id="3.30.420.360">
    <property type="match status" value="1"/>
</dbReference>
<keyword evidence="15" id="KW-1185">Reference proteome</keyword>
<dbReference type="InterPro" id="IPR017968">
    <property type="entry name" value="Acylphosphatase_CS"/>
</dbReference>
<evidence type="ECO:0000256" key="1">
    <source>
        <dbReference type="ARBA" id="ARBA00004711"/>
    </source>
</evidence>
<dbReference type="Pfam" id="PF00708">
    <property type="entry name" value="Acylphosphatase"/>
    <property type="match status" value="1"/>
</dbReference>
<sequence>MPCTIKFHKVSKSFKIIVTGRVQGVGFRPHVFNLAQKFGLKGSVSNNEEGVIIYLSGEFEKIQQFYKTLIQQPPKLAKIKDHHLSEVTYRAFDGFSIVPSQTGGKLNLQLTPDFAICDTCKEEITDPNNRRYHYPFTTCVNCGPRWAITNKFPFERDHTNMTVFEMCDSCATEYQDPSNRRFHSQTNSCSHCGIELKLTDAKGATISDGDVIQKTASFIKNGNIVAIKNTSGYLLCCDATNPLAIQKLRKRKRRPTKPFVILYPSLSLLKQHLKVTKIQEETLTSPESPIVIIPKTDLNGNLVVDELAPQLNQLGIMLPYSGILHLLATELGIPIVATSGNIHASPIISDADMAHQELAEVADYFLDHNLEITNPQDDSVVKFSNRFHEKVIFRRSRGLSPNFDSEVKTDQKILAMGGHLKSTLAFIPNDYLYISQYLGNLDHFDVYDRYMDTADKFTKLFQVLPEVILVDKHPTYNSTLHGMELGKKWNIPVASVQHHKAHFASVLGEHGLFGQSSPVLGVVWDGTGYGDDEQVWGGEFFKYHDQSMERVGHFEYFDWLASDKMAKEPRISFFSLADAAMNEEIQQKFSKEEISIYRHLKKKELLKTSSVGRLFDAVASLLNICDFNTYEGEAAILLENQIQQYSLENCTCYISEINDGIVPTHLLFAKIHHDYRSGRDKQEIIVDFLFTLTTMVIKMAEQQNIKEIAMSGGVFQNTVLVDMIKELAGSEYKLYFNRNLSPNDENISFGQVAYHQYIKH</sequence>
<dbReference type="InterPro" id="IPR011125">
    <property type="entry name" value="Znf_HypF"/>
</dbReference>
<evidence type="ECO:0000256" key="3">
    <source>
        <dbReference type="ARBA" id="ARBA00022598"/>
    </source>
</evidence>
<proteinExistence type="inferred from homology"/>
<dbReference type="GO" id="GO:0051604">
    <property type="term" value="P:protein maturation"/>
    <property type="evidence" value="ECO:0007669"/>
    <property type="project" value="TreeGrafter"/>
</dbReference>
<keyword evidence="3" id="KW-0436">Ligase</keyword>
<dbReference type="PANTHER" id="PTHR42959">
    <property type="entry name" value="CARBAMOYLTRANSFERASE"/>
    <property type="match status" value="1"/>
</dbReference>
<dbReference type="PROSITE" id="PS00150">
    <property type="entry name" value="ACYLPHOSPHATASE_1"/>
    <property type="match status" value="1"/>
</dbReference>
<evidence type="ECO:0000256" key="9">
    <source>
        <dbReference type="PROSITE-ProRule" id="PRU00520"/>
    </source>
</evidence>
<evidence type="ECO:0000256" key="5">
    <source>
        <dbReference type="ARBA" id="ARBA00022771"/>
    </source>
</evidence>
<comment type="pathway">
    <text evidence="1">Protein modification; [NiFe] hydrogenase maturation.</text>
</comment>
<evidence type="ECO:0000259" key="10">
    <source>
        <dbReference type="PROSITE" id="PS51160"/>
    </source>
</evidence>
<dbReference type="Pfam" id="PF01300">
    <property type="entry name" value="Sua5_yciO_yrdC"/>
    <property type="match status" value="1"/>
</dbReference>
<evidence type="ECO:0000313" key="14">
    <source>
        <dbReference type="Proteomes" id="UP000284189"/>
    </source>
</evidence>
<dbReference type="InterPro" id="IPR017945">
    <property type="entry name" value="DHBP_synth_RibB-like_a/b_dom"/>
</dbReference>
<dbReference type="SUPFAM" id="SSF54975">
    <property type="entry name" value="Acylphosphatase/BLUF domain-like"/>
    <property type="match status" value="1"/>
</dbReference>
<accession>A0A418N247</accession>
<dbReference type="PIRSF" id="PIRSF006256">
    <property type="entry name" value="CMPcnvr_hdrg_mat"/>
    <property type="match status" value="1"/>
</dbReference>
<dbReference type="InterPro" id="IPR036046">
    <property type="entry name" value="Acylphosphatase-like_dom_sf"/>
</dbReference>
<dbReference type="InterPro" id="IPR041440">
    <property type="entry name" value="HypF_C"/>
</dbReference>
<organism evidence="12 14">
    <name type="scientific">Flagellimonas aequoris</name>
    <dbReference type="NCBI Taxonomy" id="2306997"/>
    <lineage>
        <taxon>Bacteria</taxon>
        <taxon>Pseudomonadati</taxon>
        <taxon>Bacteroidota</taxon>
        <taxon>Flavobacteriia</taxon>
        <taxon>Flavobacteriales</taxon>
        <taxon>Flavobacteriaceae</taxon>
        <taxon>Flagellimonas</taxon>
    </lineage>
</organism>
<reference evidence="13 15" key="2">
    <citation type="submission" date="2019-07" db="EMBL/GenBank/DDBJ databases">
        <title>Draft genome of two Muricauda strains isolated from deep sea.</title>
        <authorList>
            <person name="Sun C."/>
        </authorList>
    </citation>
    <scope>NUCLEOTIDE SEQUENCE [LARGE SCALE GENOMIC DNA]</scope>
    <source>
        <strain evidence="13 15">NH166</strain>
    </source>
</reference>
<dbReference type="InterPro" id="IPR004421">
    <property type="entry name" value="Carbamoyltransferase_HypF"/>
</dbReference>
<dbReference type="InterPro" id="IPR055128">
    <property type="entry name" value="HypF_C_2"/>
</dbReference>
<name>A0A418N247_9FLAO</name>
<dbReference type="Proteomes" id="UP000321528">
    <property type="component" value="Unassembled WGS sequence"/>
</dbReference>
<evidence type="ECO:0000256" key="7">
    <source>
        <dbReference type="ARBA" id="ARBA00048220"/>
    </source>
</evidence>
<comment type="catalytic activity">
    <reaction evidence="9">
        <text>an acyl phosphate + H2O = a carboxylate + phosphate + H(+)</text>
        <dbReference type="Rhea" id="RHEA:14965"/>
        <dbReference type="ChEBI" id="CHEBI:15377"/>
        <dbReference type="ChEBI" id="CHEBI:15378"/>
        <dbReference type="ChEBI" id="CHEBI:29067"/>
        <dbReference type="ChEBI" id="CHEBI:43474"/>
        <dbReference type="ChEBI" id="CHEBI:59918"/>
        <dbReference type="EC" id="3.6.1.7"/>
    </reaction>
</comment>
<dbReference type="SUPFAM" id="SSF55821">
    <property type="entry name" value="YrdC/RibB"/>
    <property type="match status" value="1"/>
</dbReference>
<dbReference type="Pfam" id="PF22521">
    <property type="entry name" value="HypF_C_2"/>
    <property type="match status" value="1"/>
</dbReference>
<evidence type="ECO:0000256" key="6">
    <source>
        <dbReference type="ARBA" id="ARBA00022833"/>
    </source>
</evidence>
<dbReference type="GO" id="GO:0003998">
    <property type="term" value="F:acylphosphatase activity"/>
    <property type="evidence" value="ECO:0007669"/>
    <property type="project" value="UniProtKB-EC"/>
</dbReference>
<dbReference type="Gene3D" id="3.30.110.120">
    <property type="match status" value="1"/>
</dbReference>
<gene>
    <name evidence="12" type="primary">hypF</name>
    <name evidence="12" type="ORF">D2U88_17810</name>
    <name evidence="13" type="ORF">FQ019_17600</name>
</gene>
<dbReference type="Proteomes" id="UP000284189">
    <property type="component" value="Unassembled WGS sequence"/>
</dbReference>
<dbReference type="PANTHER" id="PTHR42959:SF1">
    <property type="entry name" value="CARBAMOYLTRANSFERASE HYPF"/>
    <property type="match status" value="1"/>
</dbReference>
<evidence type="ECO:0000259" key="11">
    <source>
        <dbReference type="PROSITE" id="PS51163"/>
    </source>
</evidence>
<dbReference type="PROSITE" id="PS51163">
    <property type="entry name" value="YRDC"/>
    <property type="match status" value="1"/>
</dbReference>
<evidence type="ECO:0000256" key="8">
    <source>
        <dbReference type="PIRNR" id="PIRNR006256"/>
    </source>
</evidence>
<dbReference type="Pfam" id="PF17788">
    <property type="entry name" value="HypF_C"/>
    <property type="match status" value="1"/>
</dbReference>
<dbReference type="GO" id="GO:0016874">
    <property type="term" value="F:ligase activity"/>
    <property type="evidence" value="ECO:0007669"/>
    <property type="project" value="UniProtKB-UniRule"/>
</dbReference>
<dbReference type="InterPro" id="IPR001792">
    <property type="entry name" value="Acylphosphatase-like_dom"/>
</dbReference>
<dbReference type="Gene3D" id="3.30.420.40">
    <property type="match status" value="1"/>
</dbReference>
<comment type="catalytic activity">
    <reaction evidence="7">
        <text>C-terminal L-cysteinyl-[HypE protein] + carbamoyl phosphate + ATP + H2O = C-terminal S-carboxamide-L-cysteinyl-[HypE protein] + AMP + phosphate + diphosphate + H(+)</text>
        <dbReference type="Rhea" id="RHEA:55636"/>
        <dbReference type="Rhea" id="RHEA-COMP:14247"/>
        <dbReference type="Rhea" id="RHEA-COMP:14392"/>
        <dbReference type="ChEBI" id="CHEBI:15377"/>
        <dbReference type="ChEBI" id="CHEBI:15378"/>
        <dbReference type="ChEBI" id="CHEBI:30616"/>
        <dbReference type="ChEBI" id="CHEBI:33019"/>
        <dbReference type="ChEBI" id="CHEBI:43474"/>
        <dbReference type="ChEBI" id="CHEBI:58228"/>
        <dbReference type="ChEBI" id="CHEBI:76913"/>
        <dbReference type="ChEBI" id="CHEBI:139126"/>
        <dbReference type="ChEBI" id="CHEBI:456215"/>
    </reaction>
</comment>
<keyword evidence="4" id="KW-0479">Metal-binding</keyword>
<keyword evidence="12" id="KW-0808">Transferase</keyword>
<comment type="caution">
    <text evidence="12">The sequence shown here is derived from an EMBL/GenBank/DDBJ whole genome shotgun (WGS) entry which is preliminary data.</text>
</comment>
<dbReference type="GO" id="GO:0016743">
    <property type="term" value="F:carboxyl- or carbamoyltransferase activity"/>
    <property type="evidence" value="ECO:0007669"/>
    <property type="project" value="UniProtKB-UniRule"/>
</dbReference>
<dbReference type="InterPro" id="IPR051060">
    <property type="entry name" value="Carbamoyltrans_HypF-like"/>
</dbReference>
<dbReference type="Pfam" id="PF07503">
    <property type="entry name" value="zf-HYPF"/>
    <property type="match status" value="2"/>
</dbReference>
<evidence type="ECO:0000313" key="12">
    <source>
        <dbReference type="EMBL" id="RIV67400.1"/>
    </source>
</evidence>
<evidence type="ECO:0000313" key="15">
    <source>
        <dbReference type="Proteomes" id="UP000321528"/>
    </source>
</evidence>
<dbReference type="EC" id="6.2.-.-" evidence="8"/>